<feature type="signal peptide" evidence="1">
    <location>
        <begin position="1"/>
        <end position="25"/>
    </location>
</feature>
<dbReference type="Proteomes" id="UP001629113">
    <property type="component" value="Unassembled WGS sequence"/>
</dbReference>
<reference evidence="3 4" key="1">
    <citation type="submission" date="2024-06" db="EMBL/GenBank/DDBJ databases">
        <title>Complete genome of Phlyctema vagabunda strain 19-DSS-EL-015.</title>
        <authorList>
            <person name="Fiorenzani C."/>
        </authorList>
    </citation>
    <scope>NUCLEOTIDE SEQUENCE [LARGE SCALE GENOMIC DNA]</scope>
    <source>
        <strain evidence="3 4">19-DSS-EL-015</strain>
    </source>
</reference>
<dbReference type="PROSITE" id="PS51762">
    <property type="entry name" value="GH16_2"/>
    <property type="match status" value="1"/>
</dbReference>
<dbReference type="PANTHER" id="PTHR38121">
    <property type="entry name" value="GH16 DOMAIN-CONTAINING PROTEIN"/>
    <property type="match status" value="1"/>
</dbReference>
<organism evidence="3 4">
    <name type="scientific">Phlyctema vagabunda</name>
    <dbReference type="NCBI Taxonomy" id="108571"/>
    <lineage>
        <taxon>Eukaryota</taxon>
        <taxon>Fungi</taxon>
        <taxon>Dikarya</taxon>
        <taxon>Ascomycota</taxon>
        <taxon>Pezizomycotina</taxon>
        <taxon>Leotiomycetes</taxon>
        <taxon>Helotiales</taxon>
        <taxon>Dermateaceae</taxon>
        <taxon>Phlyctema</taxon>
    </lineage>
</organism>
<gene>
    <name evidence="3" type="ORF">PVAG01_05095</name>
</gene>
<protein>
    <submittedName>
        <fullName evidence="3">Beta-glucanase 2</fullName>
    </submittedName>
</protein>
<evidence type="ECO:0000313" key="4">
    <source>
        <dbReference type="Proteomes" id="UP001629113"/>
    </source>
</evidence>
<accession>A0ABR4PJ47</accession>
<sequence length="385" mass="42157">MLTLRNRTRLLLTLLALCLGGLVVGDCECGYSSTIGTSSTQYVFTDLLESDFLHIQNVSLDTDWRPQDFNVTAKFSRGTYGTNFSVANIVSNPILNATSFANPGERGGAAGLQLFVRSGVPETGYVGCAEIDSSRADMLWGSYRAAMRLTLVPGTVGAFFWYFNDSQEIDMEFLSEQWVVENNTFPVQLVLQSAASVAAGYNALDTGNYVVANLPFNPTDGYHEYRIDFIPGNVIFYADGSMLAHINTTAVPTMPGHLILTQWSNGNPLWSYGPPTEDAIMTVSYVKAYFNSSLEARQTDWARRCQNEEEPNAICPIPDQTSAPDVNRPADSPVTLPYFFSDEKNKTNNQTVYDKNGGCGNRGGAWLIPVAVFIAVSSTLISNLL</sequence>
<evidence type="ECO:0000256" key="1">
    <source>
        <dbReference type="SAM" id="SignalP"/>
    </source>
</evidence>
<evidence type="ECO:0000313" key="3">
    <source>
        <dbReference type="EMBL" id="KAL3423348.1"/>
    </source>
</evidence>
<feature type="domain" description="GH16" evidence="2">
    <location>
        <begin position="60"/>
        <end position="294"/>
    </location>
</feature>
<keyword evidence="4" id="KW-1185">Reference proteome</keyword>
<name>A0ABR4PJ47_9HELO</name>
<dbReference type="InterPro" id="IPR013320">
    <property type="entry name" value="ConA-like_dom_sf"/>
</dbReference>
<dbReference type="CDD" id="cd00413">
    <property type="entry name" value="Glyco_hydrolase_16"/>
    <property type="match status" value="1"/>
</dbReference>
<dbReference type="EMBL" id="JBFCZG010000004">
    <property type="protein sequence ID" value="KAL3423348.1"/>
    <property type="molecule type" value="Genomic_DNA"/>
</dbReference>
<dbReference type="InterPro" id="IPR000757">
    <property type="entry name" value="Beta-glucanase-like"/>
</dbReference>
<keyword evidence="1" id="KW-0732">Signal</keyword>
<dbReference type="Gene3D" id="2.60.120.200">
    <property type="match status" value="1"/>
</dbReference>
<dbReference type="Pfam" id="PF00722">
    <property type="entry name" value="Glyco_hydro_16"/>
    <property type="match status" value="1"/>
</dbReference>
<dbReference type="PANTHER" id="PTHR38121:SF5">
    <property type="entry name" value="GH16 DOMAIN-CONTAINING PROTEIN"/>
    <property type="match status" value="1"/>
</dbReference>
<dbReference type="SUPFAM" id="SSF49899">
    <property type="entry name" value="Concanavalin A-like lectins/glucanases"/>
    <property type="match status" value="1"/>
</dbReference>
<feature type="chain" id="PRO_5046656474" evidence="1">
    <location>
        <begin position="26"/>
        <end position="385"/>
    </location>
</feature>
<comment type="caution">
    <text evidence="3">The sequence shown here is derived from an EMBL/GenBank/DDBJ whole genome shotgun (WGS) entry which is preliminary data.</text>
</comment>
<evidence type="ECO:0000259" key="2">
    <source>
        <dbReference type="PROSITE" id="PS51762"/>
    </source>
</evidence>
<proteinExistence type="predicted"/>